<dbReference type="Gene3D" id="3.40.50.10210">
    <property type="match status" value="1"/>
</dbReference>
<name>A0ABX0UC09_9FLAO</name>
<dbReference type="Proteomes" id="UP000745859">
    <property type="component" value="Unassembled WGS sequence"/>
</dbReference>
<keyword evidence="12" id="KW-1185">Reference proteome</keyword>
<evidence type="ECO:0000256" key="2">
    <source>
        <dbReference type="ARBA" id="ARBA00007110"/>
    </source>
</evidence>
<dbReference type="SUPFAM" id="SSF52733">
    <property type="entry name" value="Nicotinate mononucleotide:5,6-dimethylbenzimidazole phosphoribosyltransferase (CobT)"/>
    <property type="match status" value="1"/>
</dbReference>
<evidence type="ECO:0000256" key="7">
    <source>
        <dbReference type="ARBA" id="ARBA00022679"/>
    </source>
</evidence>
<keyword evidence="6 10" id="KW-0328">Glycosyltransferase</keyword>
<proteinExistence type="inferred from homology"/>
<evidence type="ECO:0000256" key="1">
    <source>
        <dbReference type="ARBA" id="ARBA00005049"/>
    </source>
</evidence>
<dbReference type="PANTHER" id="PTHR43463:SF1">
    <property type="entry name" value="NICOTINATE-NUCLEOTIDE--DIMETHYLBENZIMIDAZOLE PHOSPHORIBOSYLTRANSFERASE"/>
    <property type="match status" value="1"/>
</dbReference>
<dbReference type="EC" id="2.4.2.21" evidence="3 10"/>
<dbReference type="GO" id="GO:0008939">
    <property type="term" value="F:nicotinate-nucleotide-dimethylbenzimidazole phosphoribosyltransferase activity"/>
    <property type="evidence" value="ECO:0007669"/>
    <property type="project" value="UniProtKB-EC"/>
</dbReference>
<feature type="active site" description="Proton acceptor" evidence="10">
    <location>
        <position position="304"/>
    </location>
</feature>
<dbReference type="CDD" id="cd02439">
    <property type="entry name" value="DMB-PRT_CobT"/>
    <property type="match status" value="1"/>
</dbReference>
<dbReference type="InterPro" id="IPR036087">
    <property type="entry name" value="Nict_dMeBzImd_PRibTrfase_sf"/>
</dbReference>
<dbReference type="InterPro" id="IPR023195">
    <property type="entry name" value="Nict_dMeBzImd_PRibTrfase_N"/>
</dbReference>
<keyword evidence="5 10" id="KW-0169">Cobalamin biosynthesis</keyword>
<evidence type="ECO:0000256" key="10">
    <source>
        <dbReference type="HAMAP-Rule" id="MF_00230"/>
    </source>
</evidence>
<comment type="similarity">
    <text evidence="2 10">Belongs to the CobT family.</text>
</comment>
<sequence>MKNFATDLQHKIDTKTKPIGSLGVLETIAFKIGNIQQTTAPVLSKPAILIFAGDHGIVNAEPVSPFPQEVTTQMVFNFLQGGAAINVFCKQNNIDLKIIDAGVNFDFNNVPNLINAKINKGTKNYSIEPAMSIDDCNKAILKGKEIVTKQFSEGTNVIGFGEMGIGNTSSAALLMSLITKLPIKNCVGKGTGFSPEGVRAKKAILKKAKNNHQQTEDPMEILAIFGGYEIAMMVGAFLQAAKLNMVILVDGFIVTSALLVAQAIDKTILNNCIFSHCSNEQGHFKMLEFLKADTVLNLGLRLGEGTGVALVYPIVQAAVNFLNQMANFESAEVTNTKY</sequence>
<reference evidence="11 12" key="1">
    <citation type="submission" date="2020-03" db="EMBL/GenBank/DDBJ databases">
        <title>Genomic Encyclopedia of Type Strains, Phase IV (KMG-IV): sequencing the most valuable type-strain genomes for metagenomic binning, comparative biology and taxonomic classification.</title>
        <authorList>
            <person name="Goeker M."/>
        </authorList>
    </citation>
    <scope>NUCLEOTIDE SEQUENCE [LARGE SCALE GENOMIC DNA]</scope>
    <source>
        <strain evidence="11 12">DSM 101599</strain>
    </source>
</reference>
<dbReference type="PANTHER" id="PTHR43463">
    <property type="entry name" value="NICOTINATE-NUCLEOTIDE--DIMETHYLBENZIMIDAZOLE PHOSPHORIBOSYLTRANSFERASE"/>
    <property type="match status" value="1"/>
</dbReference>
<organism evidence="11 12">
    <name type="scientific">Wenyingzhuangia heitensis</name>
    <dbReference type="NCBI Taxonomy" id="1487859"/>
    <lineage>
        <taxon>Bacteria</taxon>
        <taxon>Pseudomonadati</taxon>
        <taxon>Bacteroidota</taxon>
        <taxon>Flavobacteriia</taxon>
        <taxon>Flavobacteriales</taxon>
        <taxon>Flavobacteriaceae</taxon>
        <taxon>Wenyingzhuangia</taxon>
    </lineage>
</organism>
<dbReference type="HAMAP" id="MF_00230">
    <property type="entry name" value="CobT"/>
    <property type="match status" value="1"/>
</dbReference>
<evidence type="ECO:0000256" key="6">
    <source>
        <dbReference type="ARBA" id="ARBA00022676"/>
    </source>
</evidence>
<dbReference type="NCBIfam" id="TIGR03160">
    <property type="entry name" value="cobT_DBIPRT"/>
    <property type="match status" value="1"/>
</dbReference>
<evidence type="ECO:0000256" key="4">
    <source>
        <dbReference type="ARBA" id="ARBA00015486"/>
    </source>
</evidence>
<comment type="function">
    <text evidence="10">Catalyzes the synthesis of alpha-ribazole-5'-phosphate from nicotinate mononucleotide (NAMN) and 5,6-dimethylbenzimidazole (DMB).</text>
</comment>
<evidence type="ECO:0000256" key="9">
    <source>
        <dbReference type="ARBA" id="ARBA00047340"/>
    </source>
</evidence>
<dbReference type="RefSeq" id="WP_167190040.1">
    <property type="nucleotide sequence ID" value="NZ_JAASQL010000005.1"/>
</dbReference>
<comment type="caution">
    <text evidence="11">The sequence shown here is derived from an EMBL/GenBank/DDBJ whole genome shotgun (WGS) entry which is preliminary data.</text>
</comment>
<dbReference type="InterPro" id="IPR003200">
    <property type="entry name" value="Nict_dMeBzImd_PRibTrfase"/>
</dbReference>
<evidence type="ECO:0000313" key="11">
    <source>
        <dbReference type="EMBL" id="NIJ46268.1"/>
    </source>
</evidence>
<comment type="pathway">
    <text evidence="1 10">Nucleoside biosynthesis; alpha-ribazole biosynthesis; alpha-ribazole from 5,6-dimethylbenzimidazole: step 1/2.</text>
</comment>
<protein>
    <recommendedName>
        <fullName evidence="4 10">Nicotinate-nucleotide--dimethylbenzimidazole phosphoribosyltransferase</fullName>
        <shortName evidence="10">NN:DBI PRT</shortName>
        <ecNumber evidence="3 10">2.4.2.21</ecNumber>
    </recommendedName>
    <alternativeName>
        <fullName evidence="8 10">N(1)-alpha-phosphoribosyltransferase</fullName>
    </alternativeName>
</protein>
<dbReference type="Gene3D" id="1.10.1610.10">
    <property type="match status" value="1"/>
</dbReference>
<comment type="catalytic activity">
    <reaction evidence="9 10">
        <text>5,6-dimethylbenzimidazole + nicotinate beta-D-ribonucleotide = alpha-ribazole 5'-phosphate + nicotinate + H(+)</text>
        <dbReference type="Rhea" id="RHEA:11196"/>
        <dbReference type="ChEBI" id="CHEBI:15378"/>
        <dbReference type="ChEBI" id="CHEBI:15890"/>
        <dbReference type="ChEBI" id="CHEBI:32544"/>
        <dbReference type="ChEBI" id="CHEBI:57502"/>
        <dbReference type="ChEBI" id="CHEBI:57918"/>
        <dbReference type="EC" id="2.4.2.21"/>
    </reaction>
</comment>
<dbReference type="NCBIfam" id="NF000996">
    <property type="entry name" value="PRK00105.1"/>
    <property type="match status" value="1"/>
</dbReference>
<evidence type="ECO:0000256" key="8">
    <source>
        <dbReference type="ARBA" id="ARBA00030686"/>
    </source>
</evidence>
<dbReference type="EMBL" id="JAASQL010000005">
    <property type="protein sequence ID" value="NIJ46268.1"/>
    <property type="molecule type" value="Genomic_DNA"/>
</dbReference>
<evidence type="ECO:0000256" key="5">
    <source>
        <dbReference type="ARBA" id="ARBA00022573"/>
    </source>
</evidence>
<evidence type="ECO:0000313" key="12">
    <source>
        <dbReference type="Proteomes" id="UP000745859"/>
    </source>
</evidence>
<keyword evidence="7 10" id="KW-0808">Transferase</keyword>
<accession>A0ABX0UC09</accession>
<dbReference type="Pfam" id="PF02277">
    <property type="entry name" value="DBI_PRT"/>
    <property type="match status" value="1"/>
</dbReference>
<dbReference type="InterPro" id="IPR017846">
    <property type="entry name" value="Nict_dMeBzImd_PRibTrfase_bact"/>
</dbReference>
<gene>
    <name evidence="10" type="primary">cobT</name>
    <name evidence="11" type="ORF">FHR24_002752</name>
</gene>
<evidence type="ECO:0000256" key="3">
    <source>
        <dbReference type="ARBA" id="ARBA00011991"/>
    </source>
</evidence>